<proteinExistence type="predicted"/>
<protein>
    <submittedName>
        <fullName evidence="4">Transposase family protein</fullName>
    </submittedName>
</protein>
<evidence type="ECO:0000313" key="5">
    <source>
        <dbReference type="Proteomes" id="UP001596180"/>
    </source>
</evidence>
<dbReference type="RefSeq" id="WP_381371469.1">
    <property type="nucleotide sequence ID" value="NZ_JBHSOA010000139.1"/>
</dbReference>
<evidence type="ECO:0000259" key="3">
    <source>
        <dbReference type="Pfam" id="PF13359"/>
    </source>
</evidence>
<evidence type="ECO:0000313" key="4">
    <source>
        <dbReference type="EMBL" id="MFC5857068.1"/>
    </source>
</evidence>
<name>A0ABW1EBB2_9ACTN</name>
<organism evidence="4 5">
    <name type="scientific">Streptomyces chlorus</name>
    <dbReference type="NCBI Taxonomy" id="887452"/>
    <lineage>
        <taxon>Bacteria</taxon>
        <taxon>Bacillati</taxon>
        <taxon>Actinomycetota</taxon>
        <taxon>Actinomycetes</taxon>
        <taxon>Kitasatosporales</taxon>
        <taxon>Streptomycetaceae</taxon>
        <taxon>Streptomyces</taxon>
    </lineage>
</organism>
<dbReference type="EMBL" id="JBHSOA010000139">
    <property type="protein sequence ID" value="MFC5857068.1"/>
    <property type="molecule type" value="Genomic_DNA"/>
</dbReference>
<gene>
    <name evidence="4" type="ORF">ACFPZI_36570</name>
</gene>
<sequence>MRRSPEVWPGARTHGIIDALVGMDVKCWADKAYQGAGRPVRAPFRGRRLKRWKPRHNSTHARVRCLGEQTMTTLKGRRLLRKFRCGTNRITDIVKAIAALHHAPT</sequence>
<keyword evidence="5" id="KW-1185">Reference proteome</keyword>
<reference evidence="5" key="1">
    <citation type="journal article" date="2019" name="Int. J. Syst. Evol. Microbiol.">
        <title>The Global Catalogue of Microorganisms (GCM) 10K type strain sequencing project: providing services to taxonomists for standard genome sequencing and annotation.</title>
        <authorList>
            <consortium name="The Broad Institute Genomics Platform"/>
            <consortium name="The Broad Institute Genome Sequencing Center for Infectious Disease"/>
            <person name="Wu L."/>
            <person name="Ma J."/>
        </authorList>
    </citation>
    <scope>NUCLEOTIDE SEQUENCE [LARGE SCALE GENOMIC DNA]</scope>
    <source>
        <strain evidence="5">JCM 10411</strain>
    </source>
</reference>
<dbReference type="InterPro" id="IPR027806">
    <property type="entry name" value="HARBI1_dom"/>
</dbReference>
<dbReference type="Proteomes" id="UP001596180">
    <property type="component" value="Unassembled WGS sequence"/>
</dbReference>
<feature type="domain" description="DDE Tnp4" evidence="3">
    <location>
        <begin position="15"/>
        <end position="101"/>
    </location>
</feature>
<dbReference type="Pfam" id="PF13359">
    <property type="entry name" value="DDE_Tnp_4"/>
    <property type="match status" value="1"/>
</dbReference>
<accession>A0ABW1EBB2</accession>
<keyword evidence="2" id="KW-0479">Metal-binding</keyword>
<evidence type="ECO:0000256" key="2">
    <source>
        <dbReference type="ARBA" id="ARBA00022723"/>
    </source>
</evidence>
<comment type="caution">
    <text evidence="4">The sequence shown here is derived from an EMBL/GenBank/DDBJ whole genome shotgun (WGS) entry which is preliminary data.</text>
</comment>
<comment type="cofactor">
    <cofactor evidence="1">
        <name>a divalent metal cation</name>
        <dbReference type="ChEBI" id="CHEBI:60240"/>
    </cofactor>
</comment>
<evidence type="ECO:0000256" key="1">
    <source>
        <dbReference type="ARBA" id="ARBA00001968"/>
    </source>
</evidence>